<proteinExistence type="inferred from homology"/>
<feature type="domain" description="External alternative NADH-ubiquinone oxidoreductase-like C-terminal" evidence="13">
    <location>
        <begin position="580"/>
        <end position="643"/>
    </location>
</feature>
<dbReference type="EMBL" id="LHPG02000004">
    <property type="protein sequence ID" value="PRW59354.1"/>
    <property type="molecule type" value="Genomic_DNA"/>
</dbReference>
<evidence type="ECO:0000256" key="5">
    <source>
        <dbReference type="ARBA" id="ARBA00022792"/>
    </source>
</evidence>
<keyword evidence="4" id="KW-0285">Flavoprotein</keyword>
<organism evidence="14 15">
    <name type="scientific">Chlorella sorokiniana</name>
    <name type="common">Freshwater green alga</name>
    <dbReference type="NCBI Taxonomy" id="3076"/>
    <lineage>
        <taxon>Eukaryota</taxon>
        <taxon>Viridiplantae</taxon>
        <taxon>Chlorophyta</taxon>
        <taxon>core chlorophytes</taxon>
        <taxon>Trebouxiophyceae</taxon>
        <taxon>Chlorellales</taxon>
        <taxon>Chlorellaceae</taxon>
        <taxon>Chlorella clade</taxon>
        <taxon>Chlorella</taxon>
    </lineage>
</organism>
<dbReference type="InterPro" id="IPR036188">
    <property type="entry name" value="FAD/NAD-bd_sf"/>
</dbReference>
<dbReference type="InterPro" id="IPR045024">
    <property type="entry name" value="NDH-2"/>
</dbReference>
<evidence type="ECO:0000256" key="10">
    <source>
        <dbReference type="ARBA" id="ARBA00049010"/>
    </source>
</evidence>
<sequence length="647" mass="71134">MLLAQLRPSPLLGQRQCALRSSPRVAPCPRQPRRLRLAAPQARQVQEPPSAPSKPPEPPANNGTPPAKLPELPFTELDIAALRDNAPPAPARPAAAKPRSSAAGKKGSSRPLTELDMMVIRGRDHDAPKVQWPQKNSFIEVAWDQLMDSAGDIYSHMRRSIKELPTTKAFDKLVGIGSTLRLQADKPVVLLLGSGWGAHSIMKVIDVDQFAVVCVSPRNHFLFTPMLPSTAVGTVEFRSLLEPVRVANPFVDYFEASCDKIDLDNKVAYCTSKNAYKDGRLPKFEVPYDILVVSVGEQPATFGTPGVEENCFFMKEIPDSVGLRQRIQNQFELAALPGTSEDDMRTALHFVVVGGGPTGVEFAGTLSDFLREDLKKKYPELMPYVRVTLLNSAQTILTQFDDRMQQHAIENFKRVGVEVRTGMRVTGVTRDTITLRGGEEIKYGLCVWSAGNAPRPLVQQLAAQIPEQAQYQPGEKPSKLAVDPFLRVIGARDVLAIGDCTLMVGDRLPATAQVAGQQGAYVAHFINRGFLPLQGGMDQPPPCKPVSTSGLMDNMRDATMGDDEGEAVIYMKKPFNFLNLGALAYLGGDSALTEINLPFTNIKLSGQLAYLVWKSVYITKQVSFRNRVLILFDWLKAQVFGRDLSNF</sequence>
<keyword evidence="5" id="KW-0999">Mitochondrion inner membrane</keyword>
<feature type="domain" description="FAD/NAD(P)-binding" evidence="12">
    <location>
        <begin position="189"/>
        <end position="519"/>
    </location>
</feature>
<comment type="caution">
    <text evidence="14">The sequence shown here is derived from an EMBL/GenBank/DDBJ whole genome shotgun (WGS) entry which is preliminary data.</text>
</comment>
<dbReference type="Pfam" id="PF22366">
    <property type="entry name" value="NDH2_C"/>
    <property type="match status" value="1"/>
</dbReference>
<dbReference type="OrthoDB" id="3244603at2759"/>
<feature type="compositionally biased region" description="Low complexity" evidence="11">
    <location>
        <begin position="37"/>
        <end position="48"/>
    </location>
</feature>
<feature type="region of interest" description="Disordered" evidence="11">
    <location>
        <begin position="85"/>
        <end position="113"/>
    </location>
</feature>
<accession>A0A2P6TZ63</accession>
<evidence type="ECO:0000256" key="1">
    <source>
        <dbReference type="ARBA" id="ARBA00004637"/>
    </source>
</evidence>
<evidence type="ECO:0000256" key="7">
    <source>
        <dbReference type="ARBA" id="ARBA00023002"/>
    </source>
</evidence>
<dbReference type="PANTHER" id="PTHR43706:SF38">
    <property type="entry name" value="FAD_NAD(P)-BINDING DOMAIN-CONTAINING PROTEIN"/>
    <property type="match status" value="1"/>
</dbReference>
<keyword evidence="15" id="KW-1185">Reference proteome</keyword>
<keyword evidence="5" id="KW-0472">Membrane</keyword>
<evidence type="ECO:0000256" key="2">
    <source>
        <dbReference type="ARBA" id="ARBA00005272"/>
    </source>
</evidence>
<dbReference type="GO" id="GO:0050136">
    <property type="term" value="F:NADH dehydrogenase (quinone) (non-electrogenic) activity"/>
    <property type="evidence" value="ECO:0007669"/>
    <property type="project" value="UniProtKB-EC"/>
</dbReference>
<evidence type="ECO:0000256" key="11">
    <source>
        <dbReference type="SAM" id="MobiDB-lite"/>
    </source>
</evidence>
<comment type="catalytic activity">
    <reaction evidence="10">
        <text>a ubiquinone + NADH + H(+) = a ubiquinol + NAD(+)</text>
        <dbReference type="Rhea" id="RHEA:23152"/>
        <dbReference type="Rhea" id="RHEA-COMP:9565"/>
        <dbReference type="Rhea" id="RHEA-COMP:9566"/>
        <dbReference type="ChEBI" id="CHEBI:15378"/>
        <dbReference type="ChEBI" id="CHEBI:16389"/>
        <dbReference type="ChEBI" id="CHEBI:17976"/>
        <dbReference type="ChEBI" id="CHEBI:57540"/>
        <dbReference type="ChEBI" id="CHEBI:57945"/>
    </reaction>
</comment>
<protein>
    <recommendedName>
        <fullName evidence="3">NADH:ubiquinone reductase (non-electrogenic)</fullName>
        <ecNumber evidence="3">1.6.5.9</ecNumber>
    </recommendedName>
</protein>
<evidence type="ECO:0000256" key="4">
    <source>
        <dbReference type="ARBA" id="ARBA00022630"/>
    </source>
</evidence>
<feature type="region of interest" description="Disordered" evidence="11">
    <location>
        <begin position="1"/>
        <end position="71"/>
    </location>
</feature>
<evidence type="ECO:0000313" key="14">
    <source>
        <dbReference type="EMBL" id="PRW59354.1"/>
    </source>
</evidence>
<dbReference type="GO" id="GO:0005743">
    <property type="term" value="C:mitochondrial inner membrane"/>
    <property type="evidence" value="ECO:0007669"/>
    <property type="project" value="UniProtKB-SubCell"/>
</dbReference>
<comment type="catalytic activity">
    <reaction evidence="9">
        <text>a quinone + NADH + H(+) = a quinol + NAD(+)</text>
        <dbReference type="Rhea" id="RHEA:46160"/>
        <dbReference type="ChEBI" id="CHEBI:15378"/>
        <dbReference type="ChEBI" id="CHEBI:24646"/>
        <dbReference type="ChEBI" id="CHEBI:57540"/>
        <dbReference type="ChEBI" id="CHEBI:57945"/>
        <dbReference type="ChEBI" id="CHEBI:132124"/>
        <dbReference type="EC" id="1.6.5.9"/>
    </reaction>
</comment>
<evidence type="ECO:0000256" key="8">
    <source>
        <dbReference type="ARBA" id="ARBA00023027"/>
    </source>
</evidence>
<dbReference type="STRING" id="3076.A0A2P6TZ63"/>
<comment type="subcellular location">
    <subcellularLocation>
        <location evidence="1">Mitochondrion inner membrane</location>
        <topology evidence="1">Peripheral membrane protein</topology>
    </subcellularLocation>
</comment>
<gene>
    <name evidence="14" type="ORF">C2E21_2411</name>
</gene>
<comment type="similarity">
    <text evidence="2">Belongs to the NADH dehydrogenase family.</text>
</comment>
<keyword evidence="8" id="KW-0520">NAD</keyword>
<evidence type="ECO:0000256" key="3">
    <source>
        <dbReference type="ARBA" id="ARBA00012637"/>
    </source>
</evidence>
<keyword evidence="5" id="KW-0496">Mitochondrion</keyword>
<evidence type="ECO:0000259" key="13">
    <source>
        <dbReference type="Pfam" id="PF22366"/>
    </source>
</evidence>
<dbReference type="AlphaFoldDB" id="A0A2P6TZ63"/>
<feature type="compositionally biased region" description="Pro residues" evidence="11">
    <location>
        <begin position="49"/>
        <end position="59"/>
    </location>
</feature>
<dbReference type="Pfam" id="PF07992">
    <property type="entry name" value="Pyr_redox_2"/>
    <property type="match status" value="1"/>
</dbReference>
<dbReference type="InterPro" id="IPR023753">
    <property type="entry name" value="FAD/NAD-binding_dom"/>
</dbReference>
<dbReference type="InterPro" id="IPR054585">
    <property type="entry name" value="NDH2-like_C"/>
</dbReference>
<reference evidence="14 15" key="1">
    <citation type="journal article" date="2018" name="Plant J.">
        <title>Genome sequences of Chlorella sorokiniana UTEX 1602 and Micractinium conductrix SAG 241.80: implications to maltose excretion by a green alga.</title>
        <authorList>
            <person name="Arriola M.B."/>
            <person name="Velmurugan N."/>
            <person name="Zhang Y."/>
            <person name="Plunkett M.H."/>
            <person name="Hondzo H."/>
            <person name="Barney B.M."/>
        </authorList>
    </citation>
    <scope>NUCLEOTIDE SEQUENCE [LARGE SCALE GENOMIC DNA]</scope>
    <source>
        <strain evidence="15">UTEX 1602</strain>
    </source>
</reference>
<keyword evidence="6" id="KW-0274">FAD</keyword>
<feature type="compositionally biased region" description="Low complexity" evidence="11">
    <location>
        <begin position="92"/>
        <end position="111"/>
    </location>
</feature>
<dbReference type="Proteomes" id="UP000239899">
    <property type="component" value="Unassembled WGS sequence"/>
</dbReference>
<dbReference type="SUPFAM" id="SSF51905">
    <property type="entry name" value="FAD/NAD(P)-binding domain"/>
    <property type="match status" value="2"/>
</dbReference>
<evidence type="ECO:0000256" key="9">
    <source>
        <dbReference type="ARBA" id="ARBA00047599"/>
    </source>
</evidence>
<evidence type="ECO:0000313" key="15">
    <source>
        <dbReference type="Proteomes" id="UP000239899"/>
    </source>
</evidence>
<evidence type="ECO:0000259" key="12">
    <source>
        <dbReference type="Pfam" id="PF07992"/>
    </source>
</evidence>
<keyword evidence="7" id="KW-0560">Oxidoreductase</keyword>
<dbReference type="Gene3D" id="3.50.50.100">
    <property type="match status" value="1"/>
</dbReference>
<name>A0A2P6TZ63_CHLSO</name>
<dbReference type="PANTHER" id="PTHR43706">
    <property type="entry name" value="NADH DEHYDROGENASE"/>
    <property type="match status" value="1"/>
</dbReference>
<dbReference type="EC" id="1.6.5.9" evidence="3"/>
<evidence type="ECO:0000256" key="6">
    <source>
        <dbReference type="ARBA" id="ARBA00022827"/>
    </source>
</evidence>